<dbReference type="Gene3D" id="3.30.70.100">
    <property type="match status" value="1"/>
</dbReference>
<evidence type="ECO:0000313" key="1">
    <source>
        <dbReference type="EMBL" id="SVC24334.1"/>
    </source>
</evidence>
<evidence type="ECO:0008006" key="2">
    <source>
        <dbReference type="Google" id="ProtNLM"/>
    </source>
</evidence>
<gene>
    <name evidence="1" type="ORF">METZ01_LOCUS277188</name>
</gene>
<dbReference type="EMBL" id="UINC01080932">
    <property type="protein sequence ID" value="SVC24334.1"/>
    <property type="molecule type" value="Genomic_DNA"/>
</dbReference>
<sequence length="102" mass="11766">MKQYFLFISVSVLFAVFTIGKYNPIDVTQLVVTIPELSTLGLKERLELDFKNMTGVSKCEASLMTKTMLMKYDAREVSPDQIQSIFQKWSCTPGEYSYQKLY</sequence>
<protein>
    <recommendedName>
        <fullName evidence="2">HMA domain-containing protein</fullName>
    </recommendedName>
</protein>
<accession>A0A382KH82</accession>
<proteinExistence type="predicted"/>
<organism evidence="1">
    <name type="scientific">marine metagenome</name>
    <dbReference type="NCBI Taxonomy" id="408172"/>
    <lineage>
        <taxon>unclassified sequences</taxon>
        <taxon>metagenomes</taxon>
        <taxon>ecological metagenomes</taxon>
    </lineage>
</organism>
<name>A0A382KH82_9ZZZZ</name>
<reference evidence="1" key="1">
    <citation type="submission" date="2018-05" db="EMBL/GenBank/DDBJ databases">
        <authorList>
            <person name="Lanie J.A."/>
            <person name="Ng W.-L."/>
            <person name="Kazmierczak K.M."/>
            <person name="Andrzejewski T.M."/>
            <person name="Davidsen T.M."/>
            <person name="Wayne K.J."/>
            <person name="Tettelin H."/>
            <person name="Glass J.I."/>
            <person name="Rusch D."/>
            <person name="Podicherti R."/>
            <person name="Tsui H.-C.T."/>
            <person name="Winkler M.E."/>
        </authorList>
    </citation>
    <scope>NUCLEOTIDE SEQUENCE</scope>
</reference>
<dbReference type="AlphaFoldDB" id="A0A382KH82"/>